<dbReference type="AlphaFoldDB" id="A0AAE1DLQ5"/>
<gene>
    <name evidence="1" type="ORF">RRG08_030125</name>
</gene>
<evidence type="ECO:0000313" key="2">
    <source>
        <dbReference type="Proteomes" id="UP001283361"/>
    </source>
</evidence>
<accession>A0AAE1DLQ5</accession>
<sequence length="72" mass="8036">MPATFGLFCSFCPSDLITRYLNSDAMDVPSSHRTVRSESRATSGAYLHWMSQGRMEHALLAGVCPMLLRQQT</sequence>
<dbReference type="EMBL" id="JAWDGP010003469">
    <property type="protein sequence ID" value="KAK3774043.1"/>
    <property type="molecule type" value="Genomic_DNA"/>
</dbReference>
<reference evidence="1" key="1">
    <citation type="journal article" date="2023" name="G3 (Bethesda)">
        <title>A reference genome for the long-term kleptoplast-retaining sea slug Elysia crispata morphotype clarki.</title>
        <authorList>
            <person name="Eastman K.E."/>
            <person name="Pendleton A.L."/>
            <person name="Shaikh M.A."/>
            <person name="Suttiyut T."/>
            <person name="Ogas R."/>
            <person name="Tomko P."/>
            <person name="Gavelis G."/>
            <person name="Widhalm J.R."/>
            <person name="Wisecaver J.H."/>
        </authorList>
    </citation>
    <scope>NUCLEOTIDE SEQUENCE</scope>
    <source>
        <strain evidence="1">ECLA1</strain>
    </source>
</reference>
<dbReference type="Proteomes" id="UP001283361">
    <property type="component" value="Unassembled WGS sequence"/>
</dbReference>
<proteinExistence type="predicted"/>
<name>A0AAE1DLQ5_9GAST</name>
<keyword evidence="2" id="KW-1185">Reference proteome</keyword>
<organism evidence="1 2">
    <name type="scientific">Elysia crispata</name>
    <name type="common">lettuce slug</name>
    <dbReference type="NCBI Taxonomy" id="231223"/>
    <lineage>
        <taxon>Eukaryota</taxon>
        <taxon>Metazoa</taxon>
        <taxon>Spiralia</taxon>
        <taxon>Lophotrochozoa</taxon>
        <taxon>Mollusca</taxon>
        <taxon>Gastropoda</taxon>
        <taxon>Heterobranchia</taxon>
        <taxon>Euthyneura</taxon>
        <taxon>Panpulmonata</taxon>
        <taxon>Sacoglossa</taxon>
        <taxon>Placobranchoidea</taxon>
        <taxon>Plakobranchidae</taxon>
        <taxon>Elysia</taxon>
    </lineage>
</organism>
<evidence type="ECO:0000313" key="1">
    <source>
        <dbReference type="EMBL" id="KAK3774043.1"/>
    </source>
</evidence>
<protein>
    <submittedName>
        <fullName evidence="1">Uncharacterized protein</fullName>
    </submittedName>
</protein>
<comment type="caution">
    <text evidence="1">The sequence shown here is derived from an EMBL/GenBank/DDBJ whole genome shotgun (WGS) entry which is preliminary data.</text>
</comment>